<name>A0ABT1GB57_9GAMM</name>
<dbReference type="Gene3D" id="1.25.40.10">
    <property type="entry name" value="Tetratricopeptide repeat domain"/>
    <property type="match status" value="1"/>
</dbReference>
<comment type="caution">
    <text evidence="6">The sequence shown here is derived from an EMBL/GenBank/DDBJ whole genome shotgun (WGS) entry which is preliminary data.</text>
</comment>
<evidence type="ECO:0000256" key="2">
    <source>
        <dbReference type="ARBA" id="ARBA00022964"/>
    </source>
</evidence>
<dbReference type="Proteomes" id="UP001523550">
    <property type="component" value="Unassembled WGS sequence"/>
</dbReference>
<reference evidence="6 7" key="1">
    <citation type="submission" date="2022-03" db="EMBL/GenBank/DDBJ databases">
        <title>Genomic Encyclopedia of Type Strains, Phase III (KMG-III): the genomes of soil and plant-associated and newly described type strains.</title>
        <authorList>
            <person name="Whitman W."/>
        </authorList>
    </citation>
    <scope>NUCLEOTIDE SEQUENCE [LARGE SCALE GENOMIC DNA]</scope>
    <source>
        <strain evidence="6 7">BSker1</strain>
    </source>
</reference>
<protein>
    <submittedName>
        <fullName evidence="6">Aspartate beta-hydroxylase</fullName>
        <ecNumber evidence="6">1.14.11.16</ecNumber>
    </submittedName>
</protein>
<dbReference type="Pfam" id="PF13174">
    <property type="entry name" value="TPR_6"/>
    <property type="match status" value="1"/>
</dbReference>
<keyword evidence="3 6" id="KW-0560">Oxidoreductase</keyword>
<dbReference type="Pfam" id="PF05118">
    <property type="entry name" value="Asp_Arg_Hydrox"/>
    <property type="match status" value="1"/>
</dbReference>
<dbReference type="PANTHER" id="PTHR46332">
    <property type="entry name" value="ASPARTATE BETA-HYDROXYLASE DOMAIN-CONTAINING PROTEIN 2"/>
    <property type="match status" value="1"/>
</dbReference>
<dbReference type="PANTHER" id="PTHR46332:SF5">
    <property type="entry name" value="ASPARTATE BETA-HYDROXYLASE DOMAIN CONTAINING 2"/>
    <property type="match status" value="1"/>
</dbReference>
<keyword evidence="7" id="KW-1185">Reference proteome</keyword>
<dbReference type="GO" id="GO:0062101">
    <property type="term" value="F:peptidyl-aspartic acid 3-dioxygenase activity"/>
    <property type="evidence" value="ECO:0007669"/>
    <property type="project" value="UniProtKB-EC"/>
</dbReference>
<dbReference type="EMBL" id="JALJYF010000003">
    <property type="protein sequence ID" value="MCP1728556.1"/>
    <property type="molecule type" value="Genomic_DNA"/>
</dbReference>
<dbReference type="InterPro" id="IPR007803">
    <property type="entry name" value="Asp/Arg/Pro-Hydrxlase"/>
</dbReference>
<comment type="similarity">
    <text evidence="1">Belongs to the aspartyl/asparaginyl beta-hydroxylase family.</text>
</comment>
<keyword evidence="2" id="KW-0223">Dioxygenase</keyword>
<accession>A0ABT1GB57</accession>
<dbReference type="Pfam" id="PF14559">
    <property type="entry name" value="TPR_19"/>
    <property type="match status" value="1"/>
</dbReference>
<dbReference type="InterPro" id="IPR011990">
    <property type="entry name" value="TPR-like_helical_dom_sf"/>
</dbReference>
<dbReference type="InterPro" id="IPR027443">
    <property type="entry name" value="IPNS-like_sf"/>
</dbReference>
<feature type="domain" description="Aspartyl/asparaginy/proline hydroxylase" evidence="5">
    <location>
        <begin position="234"/>
        <end position="399"/>
    </location>
</feature>
<dbReference type="InterPro" id="IPR051821">
    <property type="entry name" value="Asp/Asn_beta-hydroxylase"/>
</dbReference>
<proteinExistence type="inferred from homology"/>
<gene>
    <name evidence="6" type="ORF">J2T60_002570</name>
</gene>
<dbReference type="Gene3D" id="2.60.120.330">
    <property type="entry name" value="B-lactam Antibiotic, Isopenicillin N Synthase, Chain"/>
    <property type="match status" value="1"/>
</dbReference>
<keyword evidence="4" id="KW-0802">TPR repeat</keyword>
<feature type="repeat" description="TPR" evidence="4">
    <location>
        <begin position="69"/>
        <end position="102"/>
    </location>
</feature>
<evidence type="ECO:0000313" key="7">
    <source>
        <dbReference type="Proteomes" id="UP001523550"/>
    </source>
</evidence>
<dbReference type="InterPro" id="IPR019734">
    <property type="entry name" value="TPR_rpt"/>
</dbReference>
<evidence type="ECO:0000259" key="5">
    <source>
        <dbReference type="Pfam" id="PF05118"/>
    </source>
</evidence>
<dbReference type="SMART" id="SM00028">
    <property type="entry name" value="TPR"/>
    <property type="match status" value="3"/>
</dbReference>
<sequence>MRLSLQQAASQMKQGQLGQARQILDAILAQAPDNIEALQLRSRLARQEGQADLAREMLTKAIARDPKRAVLHFDLGVLLLDQEQYREAIDCFEKADRVRPNVPHILLHLASALENAGEDYQAAVAYQRCWSLALQGGQGLKQLPPPLQEAAMGGKQKVVDIVRRTLEDRLRTIRGRYPDADPSRMERLIACLSGEATDDQPHPGQQPTQLFFPGLPDEPFLDRERPQWVKAIEAKTDVIREEFLALSEDNSLIKPYINFDSSSPTAEHWKDVNQSLAWGSCHLYKRGELVKEVAERCPETIAALEQTPMIKIPGHAPEIMFSVLKPHTRIPPHHGSVNGRLIVHLPLIVPENCGKLRVRGEARGWEVGRCMIFDDSYEHEAWNESDETRVVLIFDIWHPDVSEMEKEAFSEFNQVLSRMNRDIFGDESTP</sequence>
<dbReference type="RefSeq" id="WP_253451027.1">
    <property type="nucleotide sequence ID" value="NZ_JALJYF010000003.1"/>
</dbReference>
<evidence type="ECO:0000256" key="3">
    <source>
        <dbReference type="ARBA" id="ARBA00023002"/>
    </source>
</evidence>
<evidence type="ECO:0000313" key="6">
    <source>
        <dbReference type="EMBL" id="MCP1728556.1"/>
    </source>
</evidence>
<dbReference type="PROSITE" id="PS50005">
    <property type="entry name" value="TPR"/>
    <property type="match status" value="1"/>
</dbReference>
<evidence type="ECO:0000256" key="1">
    <source>
        <dbReference type="ARBA" id="ARBA00007730"/>
    </source>
</evidence>
<dbReference type="SUPFAM" id="SSF48452">
    <property type="entry name" value="TPR-like"/>
    <property type="match status" value="1"/>
</dbReference>
<dbReference type="SUPFAM" id="SSF51197">
    <property type="entry name" value="Clavaminate synthase-like"/>
    <property type="match status" value="1"/>
</dbReference>
<organism evidence="6 7">
    <name type="scientific">Natronospira proteinivora</name>
    <dbReference type="NCBI Taxonomy" id="1807133"/>
    <lineage>
        <taxon>Bacteria</taxon>
        <taxon>Pseudomonadati</taxon>
        <taxon>Pseudomonadota</taxon>
        <taxon>Gammaproteobacteria</taxon>
        <taxon>Natronospirales</taxon>
        <taxon>Natronospiraceae</taxon>
        <taxon>Natronospira</taxon>
    </lineage>
</organism>
<dbReference type="EC" id="1.14.11.16" evidence="6"/>
<evidence type="ECO:0000256" key="4">
    <source>
        <dbReference type="PROSITE-ProRule" id="PRU00339"/>
    </source>
</evidence>